<keyword evidence="2" id="KW-0472">Membrane</keyword>
<evidence type="ECO:0000313" key="4">
    <source>
        <dbReference type="Proteomes" id="UP000290288"/>
    </source>
</evidence>
<dbReference type="Proteomes" id="UP000290288">
    <property type="component" value="Unassembled WGS sequence"/>
</dbReference>
<keyword evidence="4" id="KW-1185">Reference proteome</keyword>
<feature type="compositionally biased region" description="Basic residues" evidence="1">
    <location>
        <begin position="473"/>
        <end position="482"/>
    </location>
</feature>
<evidence type="ECO:0000256" key="1">
    <source>
        <dbReference type="SAM" id="MobiDB-lite"/>
    </source>
</evidence>
<dbReference type="OrthoDB" id="3269515at2759"/>
<name>A0A4V1Q4F3_9AGAR</name>
<feature type="compositionally biased region" description="Basic and acidic residues" evidence="1">
    <location>
        <begin position="130"/>
        <end position="165"/>
    </location>
</feature>
<dbReference type="AlphaFoldDB" id="A0A4V1Q4F3"/>
<organism evidence="3 4">
    <name type="scientific">Candolleomyces aberdarensis</name>
    <dbReference type="NCBI Taxonomy" id="2316362"/>
    <lineage>
        <taxon>Eukaryota</taxon>
        <taxon>Fungi</taxon>
        <taxon>Dikarya</taxon>
        <taxon>Basidiomycota</taxon>
        <taxon>Agaricomycotina</taxon>
        <taxon>Agaricomycetes</taxon>
        <taxon>Agaricomycetidae</taxon>
        <taxon>Agaricales</taxon>
        <taxon>Agaricineae</taxon>
        <taxon>Psathyrellaceae</taxon>
        <taxon>Candolleomyces</taxon>
    </lineage>
</organism>
<keyword evidence="2" id="KW-1133">Transmembrane helix</keyword>
<accession>A0A4V1Q4F3</accession>
<feature type="region of interest" description="Disordered" evidence="1">
    <location>
        <begin position="365"/>
        <end position="482"/>
    </location>
</feature>
<comment type="caution">
    <text evidence="3">The sequence shown here is derived from an EMBL/GenBank/DDBJ whole genome shotgun (WGS) entry which is preliminary data.</text>
</comment>
<proteinExistence type="predicted"/>
<gene>
    <name evidence="3" type="ORF">EST38_g3962</name>
</gene>
<feature type="region of interest" description="Disordered" evidence="1">
    <location>
        <begin position="121"/>
        <end position="165"/>
    </location>
</feature>
<feature type="compositionally biased region" description="Low complexity" evidence="1">
    <location>
        <begin position="367"/>
        <end position="391"/>
    </location>
</feature>
<dbReference type="EMBL" id="SDEE01000091">
    <property type="protein sequence ID" value="RXW21888.1"/>
    <property type="molecule type" value="Genomic_DNA"/>
</dbReference>
<keyword evidence="2" id="KW-0812">Transmembrane</keyword>
<reference evidence="3 4" key="1">
    <citation type="submission" date="2019-01" db="EMBL/GenBank/DDBJ databases">
        <title>Draft genome sequence of Psathyrella aberdarensis IHI B618.</title>
        <authorList>
            <person name="Buettner E."/>
            <person name="Kellner H."/>
        </authorList>
    </citation>
    <scope>NUCLEOTIDE SEQUENCE [LARGE SCALE GENOMIC DNA]</scope>
    <source>
        <strain evidence="3 4">IHI B618</strain>
    </source>
</reference>
<evidence type="ECO:0000313" key="3">
    <source>
        <dbReference type="EMBL" id="RXW21888.1"/>
    </source>
</evidence>
<protein>
    <submittedName>
        <fullName evidence="3">Uncharacterized protein</fullName>
    </submittedName>
</protein>
<evidence type="ECO:0000256" key="2">
    <source>
        <dbReference type="SAM" id="Phobius"/>
    </source>
</evidence>
<feature type="transmembrane region" description="Helical" evidence="2">
    <location>
        <begin position="77"/>
        <end position="99"/>
    </location>
</feature>
<sequence>MMAPSAFQARQDALSVSPPPVSLPAPIQNTSTSFSTSIAPSSSIFSSSSATSSSSALSSSQSSPIPVMDADVPQFRFVYLIPVIAVFGVILVIALIWLIQGCVTRKPRVYEGDPEVVGGPRYEFINPGRQPERPEPEKFATDRQEYQHADTELAPPEPERRPETRPRLSYKTIFSPTLSNTTSLVMLDMYESDDEKDEERRRQEPWETLRHRSIKRGILENVQKEKGWMDSLRATAKRPSTRQRDSEVWINDVRRRRADRSSRSNTSSTAAITASHVDVVSTPWSEETGFKIIQESPIPSPLLYGQQVEPAPHIRDYFSYKLPPADSSSIPFDHTINVGLKDTRISMLPLSPPRIMSPPLENQLTFTPVPGSGPTSTTTTTMSPMTATAGPQPSYMISSSTHTPLFARLTDRKGKRKPSSVVNIDRPLPYPNGESNDSGCSGTIAPLRPEKRSTKLVKSRSAAGGGVKYQPISKHRREGAGL</sequence>
<feature type="region of interest" description="Disordered" evidence="1">
    <location>
        <begin position="1"/>
        <end position="21"/>
    </location>
</feature>